<keyword evidence="2" id="KW-1185">Reference proteome</keyword>
<evidence type="ECO:0000313" key="1">
    <source>
        <dbReference type="EMBL" id="KAK7615241.1"/>
    </source>
</evidence>
<accession>A0ABR1NJ84</accession>
<dbReference type="EMBL" id="JBBPBF010000002">
    <property type="protein sequence ID" value="KAK7615241.1"/>
    <property type="molecule type" value="Genomic_DNA"/>
</dbReference>
<sequence length="379" mass="41162">MAPTDGEWRSSVADSLLLVHSGLWLRLRSDVFSLAFGAHLTDSLTSTRNDECQSVRPVFGLEVDREPDAYPRCQNTTTRVSAISVSKHHPHAIGTTVDSETLTAPTSTLRPFLFPDLDALLFTVAIERDRRVPHCFACPIPASLATCCAGLALRSTVPKQSPCAVLATPDAAAAAAAATATSLRAPRSSRPRASSACMASHGTGRRGADIHTYVLKLFRQASKQARPTYFSSACLSAYSTCRERGPDCPCAPPRVRRELPVAGCDTLTDKQPSGHPRVSRSFQPAEPPPVSPFLSFPFLSFPFLFSASPFPSLGACKLRKCWAELGCALPRSRSRSRSPHCSCCCCCCRCRCWPRVRACVRTYLSQLRPASSGNEMRDL</sequence>
<proteinExistence type="predicted"/>
<protein>
    <submittedName>
        <fullName evidence="1">Uncharacterized protein</fullName>
    </submittedName>
</protein>
<dbReference type="Proteomes" id="UP001367316">
    <property type="component" value="Unassembled WGS sequence"/>
</dbReference>
<comment type="caution">
    <text evidence="1">The sequence shown here is derived from an EMBL/GenBank/DDBJ whole genome shotgun (WGS) entry which is preliminary data.</text>
</comment>
<gene>
    <name evidence="1" type="ORF">JOL62DRAFT_146623</name>
</gene>
<organism evidence="1 2">
    <name type="scientific">Phyllosticta paracitricarpa</name>
    <dbReference type="NCBI Taxonomy" id="2016321"/>
    <lineage>
        <taxon>Eukaryota</taxon>
        <taxon>Fungi</taxon>
        <taxon>Dikarya</taxon>
        <taxon>Ascomycota</taxon>
        <taxon>Pezizomycotina</taxon>
        <taxon>Dothideomycetes</taxon>
        <taxon>Dothideomycetes incertae sedis</taxon>
        <taxon>Botryosphaeriales</taxon>
        <taxon>Phyllostictaceae</taxon>
        <taxon>Phyllosticta</taxon>
    </lineage>
</organism>
<reference evidence="1 2" key="1">
    <citation type="submission" date="2024-04" db="EMBL/GenBank/DDBJ databases">
        <title>Phyllosticta paracitricarpa is synonymous to the EU quarantine fungus P. citricarpa based on phylogenomic analyses.</title>
        <authorList>
            <consortium name="Lawrence Berkeley National Laboratory"/>
            <person name="Van ingen-buijs V.A."/>
            <person name="Van westerhoven A.C."/>
            <person name="Haridas S."/>
            <person name="Skiadas P."/>
            <person name="Martin F."/>
            <person name="Groenewald J.Z."/>
            <person name="Crous P.W."/>
            <person name="Seidl M.F."/>
        </authorList>
    </citation>
    <scope>NUCLEOTIDE SEQUENCE [LARGE SCALE GENOMIC DNA]</scope>
    <source>
        <strain evidence="1 2">CBS 141358</strain>
    </source>
</reference>
<name>A0ABR1NJ84_9PEZI</name>
<evidence type="ECO:0000313" key="2">
    <source>
        <dbReference type="Proteomes" id="UP001367316"/>
    </source>
</evidence>